<accession>A0A3E4YL68</accession>
<dbReference type="RefSeq" id="WP_117718247.1">
    <property type="nucleotide sequence ID" value="NZ_QSTP01000001.1"/>
</dbReference>
<dbReference type="AlphaFoldDB" id="A0A3E4YL68"/>
<sequence>MEIKTAAIIFFVIIASIVPVFTIMYDITDIGLILTSICWVFCIGVIGFVTINGIDLLEENTKTLKISLDKNYKGYTDLGDDTFVYEGKKYSYSYDYDKKKLTVFLESSSLDGVYVNGEKQNNTSN</sequence>
<keyword evidence="1" id="KW-1133">Transmembrane helix</keyword>
<proteinExistence type="predicted"/>
<keyword evidence="1" id="KW-0472">Membrane</keyword>
<evidence type="ECO:0000313" key="2">
    <source>
        <dbReference type="EMBL" id="RGM75488.1"/>
    </source>
</evidence>
<keyword evidence="1" id="KW-0812">Transmembrane</keyword>
<evidence type="ECO:0000256" key="1">
    <source>
        <dbReference type="SAM" id="Phobius"/>
    </source>
</evidence>
<feature type="transmembrane region" description="Helical" evidence="1">
    <location>
        <begin position="7"/>
        <end position="25"/>
    </location>
</feature>
<reference evidence="2 3" key="1">
    <citation type="submission" date="2018-08" db="EMBL/GenBank/DDBJ databases">
        <title>A genome reference for cultivated species of the human gut microbiota.</title>
        <authorList>
            <person name="Zou Y."/>
            <person name="Xue W."/>
            <person name="Luo G."/>
        </authorList>
    </citation>
    <scope>NUCLEOTIDE SEQUENCE [LARGE SCALE GENOMIC DNA]</scope>
    <source>
        <strain evidence="2 3">OM07-13</strain>
    </source>
</reference>
<evidence type="ECO:0000313" key="3">
    <source>
        <dbReference type="Proteomes" id="UP000260758"/>
    </source>
</evidence>
<feature type="transmembrane region" description="Helical" evidence="1">
    <location>
        <begin position="31"/>
        <end position="57"/>
    </location>
</feature>
<name>A0A3E4YL68_9FIRM</name>
<protein>
    <submittedName>
        <fullName evidence="2">Uncharacterized protein</fullName>
    </submittedName>
</protein>
<organism evidence="2 3">
    <name type="scientific">Agathobacter rectalis</name>
    <dbReference type="NCBI Taxonomy" id="39491"/>
    <lineage>
        <taxon>Bacteria</taxon>
        <taxon>Bacillati</taxon>
        <taxon>Bacillota</taxon>
        <taxon>Clostridia</taxon>
        <taxon>Lachnospirales</taxon>
        <taxon>Lachnospiraceae</taxon>
        <taxon>Agathobacter</taxon>
    </lineage>
</organism>
<gene>
    <name evidence="2" type="ORF">DXB99_02895</name>
</gene>
<comment type="caution">
    <text evidence="2">The sequence shown here is derived from an EMBL/GenBank/DDBJ whole genome shotgun (WGS) entry which is preliminary data.</text>
</comment>
<dbReference type="Proteomes" id="UP000260758">
    <property type="component" value="Unassembled WGS sequence"/>
</dbReference>
<dbReference type="EMBL" id="QSTP01000001">
    <property type="protein sequence ID" value="RGM75488.1"/>
    <property type="molecule type" value="Genomic_DNA"/>
</dbReference>